<dbReference type="RefSeq" id="WP_407992370.1">
    <property type="nucleotide sequence ID" value="NZ_AP035882.1"/>
</dbReference>
<feature type="region of interest" description="Disordered" evidence="1">
    <location>
        <begin position="1"/>
        <end position="21"/>
    </location>
</feature>
<feature type="compositionally biased region" description="Low complexity" evidence="1">
    <location>
        <begin position="1"/>
        <end position="11"/>
    </location>
</feature>
<reference evidence="3" key="1">
    <citation type="submission" date="2024-07" db="EMBL/GenBank/DDBJ databases">
        <title>Complete genome sequences of cellulolytic bacteria, Kitasatospora sp. CMC57 and Streptomyces sp. CMC78, isolated from Japanese agricultural soil.</title>
        <authorList>
            <person name="Hashimoto T."/>
            <person name="Ito M."/>
            <person name="Iwamoto M."/>
            <person name="Fukahori D."/>
            <person name="Shoda T."/>
            <person name="Sakoda M."/>
            <person name="Morohoshi T."/>
            <person name="Mitsuboshi M."/>
            <person name="Nishizawa T."/>
        </authorList>
    </citation>
    <scope>NUCLEOTIDE SEQUENCE</scope>
    <source>
        <strain evidence="3">CMC57</strain>
        <plasmid evidence="3">pCMC57_01</plasmid>
    </source>
</reference>
<evidence type="ECO:0000259" key="2">
    <source>
        <dbReference type="PROSITE" id="PS50943"/>
    </source>
</evidence>
<accession>A0AB33K3H5</accession>
<dbReference type="GO" id="GO:0003677">
    <property type="term" value="F:DNA binding"/>
    <property type="evidence" value="ECO:0007669"/>
    <property type="project" value="InterPro"/>
</dbReference>
<dbReference type="SMART" id="SM00530">
    <property type="entry name" value="HTH_XRE"/>
    <property type="match status" value="1"/>
</dbReference>
<gene>
    <name evidence="3" type="ORF">KCMC57_65020</name>
</gene>
<dbReference type="EMBL" id="AP035882">
    <property type="protein sequence ID" value="BFP50134.1"/>
    <property type="molecule type" value="Genomic_DNA"/>
</dbReference>
<feature type="domain" description="HTH cro/C1-type" evidence="2">
    <location>
        <begin position="27"/>
        <end position="81"/>
    </location>
</feature>
<dbReference type="InterPro" id="IPR010982">
    <property type="entry name" value="Lambda_DNA-bd_dom_sf"/>
</dbReference>
<dbReference type="AlphaFoldDB" id="A0AB33K3H5"/>
<sequence length="412" mass="43863">MSATPTSTPESGPGGGPAAEDHVGRRIAVQRKLADLTQQRLADQIGYSVSLLGQVEQGAKPATPALIAAVTRALHLEYGVLTGQPNMRLLREDHLNALVTPIRDALDLFDLGVAEGQPRPRAANVLSVIAEDQCRLVRAGQIRQVAQILPALIEETTAAAYLAPTSGDTLAWSVLGSVYRTAYDVVTKLGYQDLAALALDRMAWAGERAGDPILAGLRQYMRSLVLLRGGRYATGQRLVTAGLALIGQADNLLERTAITGQLHLGAAVLAARSGDRDGALGHLDVAERAAATTGEVPKLRWVSFGPVNVGAHRVAALSELKDYAAAVAAADELRIPADWAPSRRGRHHVEVAYARLWTGDKDGSLNHLRAARTVAPQQTRYDPIVQETVTALLRAQRSTPDTLANMAAWVGV</sequence>
<evidence type="ECO:0000313" key="3">
    <source>
        <dbReference type="EMBL" id="BFP50134.1"/>
    </source>
</evidence>
<organism evidence="3">
    <name type="scientific">Kitasatospora sp. CMC57</name>
    <dbReference type="NCBI Taxonomy" id="3231513"/>
    <lineage>
        <taxon>Bacteria</taxon>
        <taxon>Bacillati</taxon>
        <taxon>Actinomycetota</taxon>
        <taxon>Actinomycetes</taxon>
        <taxon>Kitasatosporales</taxon>
        <taxon>Streptomycetaceae</taxon>
        <taxon>Kitasatospora</taxon>
    </lineage>
</organism>
<dbReference type="Gene3D" id="1.10.260.40">
    <property type="entry name" value="lambda repressor-like DNA-binding domains"/>
    <property type="match status" value="1"/>
</dbReference>
<protein>
    <recommendedName>
        <fullName evidence="2">HTH cro/C1-type domain-containing protein</fullName>
    </recommendedName>
</protein>
<dbReference type="Pfam" id="PF13560">
    <property type="entry name" value="HTH_31"/>
    <property type="match status" value="1"/>
</dbReference>
<dbReference type="KEGG" id="kic:KCMC57_65020"/>
<dbReference type="SUPFAM" id="SSF47413">
    <property type="entry name" value="lambda repressor-like DNA-binding domains"/>
    <property type="match status" value="1"/>
</dbReference>
<dbReference type="CDD" id="cd00093">
    <property type="entry name" value="HTH_XRE"/>
    <property type="match status" value="1"/>
</dbReference>
<geneLocation type="plasmid" evidence="3">
    <name>pCMC57_01</name>
</geneLocation>
<dbReference type="PROSITE" id="PS50943">
    <property type="entry name" value="HTH_CROC1"/>
    <property type="match status" value="1"/>
</dbReference>
<proteinExistence type="predicted"/>
<dbReference type="InterPro" id="IPR001387">
    <property type="entry name" value="Cro/C1-type_HTH"/>
</dbReference>
<name>A0AB33K3H5_9ACTN</name>
<keyword evidence="3" id="KW-0614">Plasmid</keyword>
<evidence type="ECO:0000256" key="1">
    <source>
        <dbReference type="SAM" id="MobiDB-lite"/>
    </source>
</evidence>